<dbReference type="InterPro" id="IPR014780">
    <property type="entry name" value="tRNA_psdUridine_synth_TruB"/>
</dbReference>
<dbReference type="AlphaFoldDB" id="A0A160VBP5"/>
<reference evidence="6" key="1">
    <citation type="submission" date="2015-10" db="EMBL/GenBank/DDBJ databases">
        <authorList>
            <person name="Gilbert D.G."/>
        </authorList>
    </citation>
    <scope>NUCLEOTIDE SEQUENCE</scope>
</reference>
<dbReference type="Pfam" id="PF16198">
    <property type="entry name" value="TruB_C_2"/>
    <property type="match status" value="1"/>
</dbReference>
<keyword evidence="3" id="KW-0413">Isomerase</keyword>
<dbReference type="EC" id="5.4.99.25" evidence="1"/>
<evidence type="ECO:0000259" key="5">
    <source>
        <dbReference type="Pfam" id="PF16198"/>
    </source>
</evidence>
<keyword evidence="2" id="KW-0819">tRNA processing</keyword>
<dbReference type="GO" id="GO:1990481">
    <property type="term" value="P:mRNA pseudouridine synthesis"/>
    <property type="evidence" value="ECO:0007669"/>
    <property type="project" value="TreeGrafter"/>
</dbReference>
<proteinExistence type="inferred from homology"/>
<evidence type="ECO:0000256" key="1">
    <source>
        <dbReference type="ARBA" id="ARBA00012787"/>
    </source>
</evidence>
<evidence type="ECO:0000256" key="2">
    <source>
        <dbReference type="ARBA" id="ARBA00022694"/>
    </source>
</evidence>
<dbReference type="Pfam" id="PF01509">
    <property type="entry name" value="TruB_N"/>
    <property type="match status" value="1"/>
</dbReference>
<evidence type="ECO:0000256" key="3">
    <source>
        <dbReference type="ARBA" id="ARBA00023235"/>
    </source>
</evidence>
<evidence type="ECO:0000313" key="6">
    <source>
        <dbReference type="EMBL" id="CUV03619.1"/>
    </source>
</evidence>
<dbReference type="PANTHER" id="PTHR13767">
    <property type="entry name" value="TRNA-PSEUDOURIDINE SYNTHASE"/>
    <property type="match status" value="1"/>
</dbReference>
<dbReference type="GO" id="GO:0003723">
    <property type="term" value="F:RNA binding"/>
    <property type="evidence" value="ECO:0007669"/>
    <property type="project" value="InterPro"/>
</dbReference>
<feature type="domain" description="tRNA pseudouridylate synthase B C-terminal" evidence="5">
    <location>
        <begin position="185"/>
        <end position="243"/>
    </location>
</feature>
<organism evidence="6">
    <name type="scientific">hydrothermal vent metagenome</name>
    <dbReference type="NCBI Taxonomy" id="652676"/>
    <lineage>
        <taxon>unclassified sequences</taxon>
        <taxon>metagenomes</taxon>
        <taxon>ecological metagenomes</taxon>
    </lineage>
</organism>
<gene>
    <name evidence="6" type="ORF">MGWOODY_Clf2299</name>
</gene>
<keyword evidence="6" id="KW-0456">Lyase</keyword>
<dbReference type="SUPFAM" id="SSF55120">
    <property type="entry name" value="Pseudouridine synthase"/>
    <property type="match status" value="1"/>
</dbReference>
<dbReference type="NCBIfam" id="TIGR00431">
    <property type="entry name" value="TruB"/>
    <property type="match status" value="1"/>
</dbReference>
<dbReference type="GO" id="GO:0016829">
    <property type="term" value="F:lyase activity"/>
    <property type="evidence" value="ECO:0007669"/>
    <property type="project" value="UniProtKB-KW"/>
</dbReference>
<evidence type="ECO:0000259" key="4">
    <source>
        <dbReference type="Pfam" id="PF01509"/>
    </source>
</evidence>
<accession>A0A160VBP5</accession>
<sequence>MPQAKSGASPPVVNGFINLFKPPGITSMDALRQIKRITRQRQKVGHGGTMDPLARGVLPVCFGQATRLMDHIVGGVKLYRVEINLGVTTTTYDAEGEVVKTGDTGSITQGMIEESLKPWIGVVKQTPPMYSALKVDGKRLYKLARAGIEVEREARQVEIHDIRILEFDSPKLVLDVECGGGTYIRSLAHDVGESLGCGGHVADLVRLLCGGFPAEDSVTLEQLEEAGEGPDGWQIFLHPVDRVLTGLKSITINEQAEQHLRHGQAVTRGRPEVEAEYLEECRAYNSDGVFLALVRFDPPANSWQPVKVFEAGAPSPYAPASV</sequence>
<dbReference type="EMBL" id="FAXA01000448">
    <property type="protein sequence ID" value="CUV03619.1"/>
    <property type="molecule type" value="Genomic_DNA"/>
</dbReference>
<feature type="domain" description="Pseudouridine synthase II N-terminal" evidence="4">
    <location>
        <begin position="36"/>
        <end position="184"/>
    </location>
</feature>
<dbReference type="CDD" id="cd02573">
    <property type="entry name" value="PseudoU_synth_EcTruB"/>
    <property type="match status" value="1"/>
</dbReference>
<dbReference type="InterPro" id="IPR032819">
    <property type="entry name" value="TruB_C"/>
</dbReference>
<protein>
    <recommendedName>
        <fullName evidence="1">tRNA pseudouridine(55) synthase</fullName>
        <ecNumber evidence="1">5.4.99.25</ecNumber>
    </recommendedName>
</protein>
<name>A0A160VBP5_9ZZZZ</name>
<dbReference type="HAMAP" id="MF_01080">
    <property type="entry name" value="TruB_bact"/>
    <property type="match status" value="1"/>
</dbReference>
<dbReference type="GO" id="GO:0006400">
    <property type="term" value="P:tRNA modification"/>
    <property type="evidence" value="ECO:0007669"/>
    <property type="project" value="TreeGrafter"/>
</dbReference>
<dbReference type="InterPro" id="IPR020103">
    <property type="entry name" value="PsdUridine_synth_cat_dom_sf"/>
</dbReference>
<dbReference type="Gene3D" id="3.30.2350.10">
    <property type="entry name" value="Pseudouridine synthase"/>
    <property type="match status" value="1"/>
</dbReference>
<dbReference type="GO" id="GO:0160148">
    <property type="term" value="F:tRNA pseudouridine(55) synthase activity"/>
    <property type="evidence" value="ECO:0007669"/>
    <property type="project" value="UniProtKB-EC"/>
</dbReference>
<dbReference type="PANTHER" id="PTHR13767:SF2">
    <property type="entry name" value="PSEUDOURIDYLATE SYNTHASE TRUB1"/>
    <property type="match status" value="1"/>
</dbReference>
<dbReference type="InterPro" id="IPR002501">
    <property type="entry name" value="PsdUridine_synth_N"/>
</dbReference>